<evidence type="ECO:0000313" key="3">
    <source>
        <dbReference type="Proteomes" id="UP000326837"/>
    </source>
</evidence>
<protein>
    <recommendedName>
        <fullName evidence="4">PEP-CTERM protein-sorting domain-containing protein</fullName>
    </recommendedName>
</protein>
<dbReference type="EMBL" id="AP021861">
    <property type="protein sequence ID" value="BBO30820.1"/>
    <property type="molecule type" value="Genomic_DNA"/>
</dbReference>
<organism evidence="2 3">
    <name type="scientific">Lacipirellula parvula</name>
    <dbReference type="NCBI Taxonomy" id="2650471"/>
    <lineage>
        <taxon>Bacteria</taxon>
        <taxon>Pseudomonadati</taxon>
        <taxon>Planctomycetota</taxon>
        <taxon>Planctomycetia</taxon>
        <taxon>Pirellulales</taxon>
        <taxon>Lacipirellulaceae</taxon>
        <taxon>Lacipirellula</taxon>
    </lineage>
</organism>
<name>A0A5K7X2X2_9BACT</name>
<accession>A0A5K7X2X2</accession>
<feature type="chain" id="PRO_5024948699" description="PEP-CTERM protein-sorting domain-containing protein" evidence="1">
    <location>
        <begin position="19"/>
        <end position="255"/>
    </location>
</feature>
<evidence type="ECO:0000313" key="2">
    <source>
        <dbReference type="EMBL" id="BBO30820.1"/>
    </source>
</evidence>
<keyword evidence="1" id="KW-0732">Signal</keyword>
<feature type="signal peptide" evidence="1">
    <location>
        <begin position="1"/>
        <end position="18"/>
    </location>
</feature>
<keyword evidence="3" id="KW-1185">Reference proteome</keyword>
<dbReference type="RefSeq" id="WP_152097085.1">
    <property type="nucleotide sequence ID" value="NZ_AP021861.1"/>
</dbReference>
<dbReference type="AlphaFoldDB" id="A0A5K7X2X2"/>
<evidence type="ECO:0000256" key="1">
    <source>
        <dbReference type="SAM" id="SignalP"/>
    </source>
</evidence>
<dbReference type="Proteomes" id="UP000326837">
    <property type="component" value="Chromosome"/>
</dbReference>
<gene>
    <name evidence="2" type="ORF">PLANPX_0432</name>
</gene>
<sequence length="255" mass="25847">MKTLFLALLLTVGGAALADGATIYSHNFGGSNAAPLHGVAPDVDNNGGTNAWAAYSGFKADGTYATNIQRGAFLPFTPAAGNVYALDASFSVNLSASNTWVALGFAKTVPANVEGAINRFVEGDSIGRAWTLIRTTTAVNQQFVGGGTAGASNWAAAGPSGGGSYDVRIVLDTTAPTYTATFYAKRPADVAYTQVSSGALNLTAADIGAVGFAQNNGAVTAKISKFSLTSIPEPASLTIGIGGIMAVVAASRRRK</sequence>
<reference evidence="3" key="1">
    <citation type="submission" date="2019-10" db="EMBL/GenBank/DDBJ databases">
        <title>Lacipirellula parvula gen. nov., sp. nov., representing a lineage of planctomycetes widespread in freshwater anoxic habitats, and description of the family Lacipirellulaceae.</title>
        <authorList>
            <person name="Dedysh S.N."/>
            <person name="Kulichevskaya I.S."/>
            <person name="Beletsky A.V."/>
            <person name="Rakitin A.L."/>
            <person name="Mardanov A.V."/>
            <person name="Ivanova A.A."/>
            <person name="Saltykova V.X."/>
            <person name="Rijpstra W.I.C."/>
            <person name="Sinninghe Damste J.S."/>
            <person name="Ravin N.V."/>
        </authorList>
    </citation>
    <scope>NUCLEOTIDE SEQUENCE [LARGE SCALE GENOMIC DNA]</scope>
    <source>
        <strain evidence="3">PX69</strain>
    </source>
</reference>
<proteinExistence type="predicted"/>
<evidence type="ECO:0008006" key="4">
    <source>
        <dbReference type="Google" id="ProtNLM"/>
    </source>
</evidence>
<dbReference type="KEGG" id="lpav:PLANPX_0432"/>